<proteinExistence type="predicted"/>
<dbReference type="Proteomes" id="UP000266673">
    <property type="component" value="Unassembled WGS sequence"/>
</dbReference>
<evidence type="ECO:0000313" key="3">
    <source>
        <dbReference type="Proteomes" id="UP000266673"/>
    </source>
</evidence>
<keyword evidence="1" id="KW-0472">Membrane</keyword>
<gene>
    <name evidence="2" type="ORF">C2G38_2201976</name>
</gene>
<evidence type="ECO:0000256" key="1">
    <source>
        <dbReference type="SAM" id="Phobius"/>
    </source>
</evidence>
<keyword evidence="1" id="KW-1133">Transmembrane helix</keyword>
<protein>
    <submittedName>
        <fullName evidence="2">Uncharacterized protein</fullName>
    </submittedName>
</protein>
<dbReference type="EMBL" id="QKWP01001074">
    <property type="protein sequence ID" value="RIB12003.1"/>
    <property type="molecule type" value="Genomic_DNA"/>
</dbReference>
<keyword evidence="1" id="KW-0812">Transmembrane</keyword>
<comment type="caution">
    <text evidence="2">The sequence shown here is derived from an EMBL/GenBank/DDBJ whole genome shotgun (WGS) entry which is preliminary data.</text>
</comment>
<keyword evidence="3" id="KW-1185">Reference proteome</keyword>
<dbReference type="AlphaFoldDB" id="A0A397UWV2"/>
<sequence length="181" mass="21632">MSIPKPDFVSSYVNTNIKSAIYTIYKIYKGIKEPVIVEDFKKYVKKYLGLVILLIILIATDYEYLTILKDIPMFTKRNIPQIIIQVFYYNEFNHNRLLEYDIVPLLLLVTSSKRKQSYTSPTWCQRYNPQDATEGWTSENKNIDEYIKKCQLNVTEYEKMVKWIQYSRLINLRKVKEDESK</sequence>
<name>A0A397UWV2_9GLOM</name>
<reference evidence="2 3" key="1">
    <citation type="submission" date="2018-06" db="EMBL/GenBank/DDBJ databases">
        <title>Comparative genomics reveals the genomic features of Rhizophagus irregularis, R. cerebriforme, R. diaphanum and Gigaspora rosea, and their symbiotic lifestyle signature.</title>
        <authorList>
            <person name="Morin E."/>
            <person name="San Clemente H."/>
            <person name="Chen E.C.H."/>
            <person name="De La Providencia I."/>
            <person name="Hainaut M."/>
            <person name="Kuo A."/>
            <person name="Kohler A."/>
            <person name="Murat C."/>
            <person name="Tang N."/>
            <person name="Roy S."/>
            <person name="Loubradou J."/>
            <person name="Henrissat B."/>
            <person name="Grigoriev I.V."/>
            <person name="Corradi N."/>
            <person name="Roux C."/>
            <person name="Martin F.M."/>
        </authorList>
    </citation>
    <scope>NUCLEOTIDE SEQUENCE [LARGE SCALE GENOMIC DNA]</scope>
    <source>
        <strain evidence="2 3">DAOM 194757</strain>
    </source>
</reference>
<evidence type="ECO:0000313" key="2">
    <source>
        <dbReference type="EMBL" id="RIB12003.1"/>
    </source>
</evidence>
<organism evidence="2 3">
    <name type="scientific">Gigaspora rosea</name>
    <dbReference type="NCBI Taxonomy" id="44941"/>
    <lineage>
        <taxon>Eukaryota</taxon>
        <taxon>Fungi</taxon>
        <taxon>Fungi incertae sedis</taxon>
        <taxon>Mucoromycota</taxon>
        <taxon>Glomeromycotina</taxon>
        <taxon>Glomeromycetes</taxon>
        <taxon>Diversisporales</taxon>
        <taxon>Gigasporaceae</taxon>
        <taxon>Gigaspora</taxon>
    </lineage>
</organism>
<feature type="transmembrane region" description="Helical" evidence="1">
    <location>
        <begin position="47"/>
        <end position="67"/>
    </location>
</feature>
<accession>A0A397UWV2</accession>